<keyword evidence="2" id="KW-0732">Signal</keyword>
<protein>
    <submittedName>
        <fullName evidence="3">Holdfast anchor protein HfaA</fullName>
    </submittedName>
</protein>
<sequence>MSLTKAAVLALAGIALVASPALAQNMSTKKAAFETGYGIGRNQMQHGVDPSTRDANGNRVLLDGSILTGSDQSVFSYSKTLGAGDTYAGAGGRGGATAIGNNLQVIVNGNHNTVIVHSNQVNNGNVTANNGSSSATAPTGTTTNDITGQVNF</sequence>
<evidence type="ECO:0000313" key="3">
    <source>
        <dbReference type="EMBL" id="ADF45679.1"/>
    </source>
</evidence>
<name>D5LUQ1_9CAUL</name>
<feature type="signal peptide" evidence="2">
    <location>
        <begin position="1"/>
        <end position="23"/>
    </location>
</feature>
<organism evidence="3">
    <name type="scientific">Asticcacaulis biprosthecium</name>
    <dbReference type="NCBI Taxonomy" id="76891"/>
    <lineage>
        <taxon>Bacteria</taxon>
        <taxon>Pseudomonadati</taxon>
        <taxon>Pseudomonadota</taxon>
        <taxon>Alphaproteobacteria</taxon>
        <taxon>Caulobacterales</taxon>
        <taxon>Caulobacteraceae</taxon>
        <taxon>Asticcacaulis</taxon>
    </lineage>
</organism>
<dbReference type="AlphaFoldDB" id="D5LUQ1"/>
<dbReference type="EMBL" id="GU973877">
    <property type="protein sequence ID" value="ADF45679.1"/>
    <property type="molecule type" value="Genomic_DNA"/>
</dbReference>
<feature type="chain" id="PRO_5003074152" evidence="2">
    <location>
        <begin position="24"/>
        <end position="152"/>
    </location>
</feature>
<accession>D5LUQ1</accession>
<reference evidence="3" key="1">
    <citation type="journal article" date="2010" name="Mol. Microbiol.">
        <title>A localized multimeric anchor attaches the Caulobacter holdfast to the cell pole.</title>
        <authorList>
            <person name="Hardy G.G."/>
            <person name="Allen R.C."/>
            <person name="Toh E."/>
            <person name="Long M."/>
            <person name="Brown P.J.B."/>
            <person name="Cole-Tobian J.L."/>
            <person name="Brun Y.V."/>
        </authorList>
    </citation>
    <scope>NUCLEOTIDE SEQUENCE</scope>
    <source>
        <strain evidence="3">C-19</strain>
    </source>
</reference>
<feature type="compositionally biased region" description="Low complexity" evidence="1">
    <location>
        <begin position="129"/>
        <end position="143"/>
    </location>
</feature>
<evidence type="ECO:0000256" key="1">
    <source>
        <dbReference type="SAM" id="MobiDB-lite"/>
    </source>
</evidence>
<evidence type="ECO:0000256" key="2">
    <source>
        <dbReference type="SAM" id="SignalP"/>
    </source>
</evidence>
<feature type="region of interest" description="Disordered" evidence="1">
    <location>
        <begin position="129"/>
        <end position="152"/>
    </location>
</feature>
<dbReference type="NCBIfam" id="NF037934">
    <property type="entry name" value="holdfast_HfaA"/>
    <property type="match status" value="1"/>
</dbReference>
<dbReference type="InterPro" id="IPR049851">
    <property type="entry name" value="Holdfast_HfaA"/>
</dbReference>
<proteinExistence type="predicted"/>
<gene>
    <name evidence="3" type="primary">hfaA</name>
</gene>